<keyword evidence="10" id="KW-1185">Reference proteome</keyword>
<organism evidence="9 10">
    <name type="scientific">Bariatricus massiliensis</name>
    <dbReference type="NCBI Taxonomy" id="1745713"/>
    <lineage>
        <taxon>Bacteria</taxon>
        <taxon>Bacillati</taxon>
        <taxon>Bacillota</taxon>
        <taxon>Clostridia</taxon>
        <taxon>Lachnospirales</taxon>
        <taxon>Lachnospiraceae</taxon>
        <taxon>Bariatricus</taxon>
    </lineage>
</organism>
<feature type="transmembrane region" description="Helical" evidence="7">
    <location>
        <begin position="383"/>
        <end position="404"/>
    </location>
</feature>
<gene>
    <name evidence="9" type="ORF">LIZ65_05410</name>
</gene>
<evidence type="ECO:0000256" key="7">
    <source>
        <dbReference type="SAM" id="Phobius"/>
    </source>
</evidence>
<feature type="transmembrane region" description="Helical" evidence="7">
    <location>
        <begin position="411"/>
        <end position="431"/>
    </location>
</feature>
<feature type="transmembrane region" description="Helical" evidence="7">
    <location>
        <begin position="226"/>
        <end position="244"/>
    </location>
</feature>
<dbReference type="InterPro" id="IPR003706">
    <property type="entry name" value="CstA_N"/>
</dbReference>
<evidence type="ECO:0000256" key="6">
    <source>
        <dbReference type="ARBA" id="ARBA00023136"/>
    </source>
</evidence>
<evidence type="ECO:0000256" key="5">
    <source>
        <dbReference type="ARBA" id="ARBA00022989"/>
    </source>
</evidence>
<feature type="transmembrane region" description="Helical" evidence="7">
    <location>
        <begin position="128"/>
        <end position="153"/>
    </location>
</feature>
<accession>A0ABS8DET8</accession>
<dbReference type="PANTHER" id="PTHR30252">
    <property type="entry name" value="INNER MEMBRANE PEPTIDE TRANSPORTER"/>
    <property type="match status" value="1"/>
</dbReference>
<comment type="subcellular location">
    <subcellularLocation>
        <location evidence="1">Cell membrane</location>
        <topology evidence="1">Multi-pass membrane protein</topology>
    </subcellularLocation>
</comment>
<evidence type="ECO:0000313" key="9">
    <source>
        <dbReference type="EMBL" id="MCB7386719.1"/>
    </source>
</evidence>
<feature type="transmembrane region" description="Helical" evidence="7">
    <location>
        <begin position="443"/>
        <end position="464"/>
    </location>
</feature>
<name>A0ABS8DET8_9FIRM</name>
<feature type="transmembrane region" description="Helical" evidence="7">
    <location>
        <begin position="359"/>
        <end position="377"/>
    </location>
</feature>
<dbReference type="RefSeq" id="WP_066736463.1">
    <property type="nucleotide sequence ID" value="NZ_JAJCIQ010000002.1"/>
</dbReference>
<keyword evidence="4 7" id="KW-0812">Transmembrane</keyword>
<keyword evidence="5 7" id="KW-1133">Transmembrane helix</keyword>
<dbReference type="PANTHER" id="PTHR30252:SF4">
    <property type="entry name" value="CARBON STARVATION"/>
    <property type="match status" value="1"/>
</dbReference>
<sequence length="470" mass="50372">MITFVVSLVLLACGYFFYGKLAERVFGPDNRPTPAVSMTDGIDYVEMPTWKVFLIQLLNIAGTGPIFGALMGAVFGPVVFLWIVFGCILGGAVHDYFTGMISVRMGGASVSEIVGKYLGRGMKQVMRVFSVLLLVLVGTVFVTSPATLLAMLTPERLGVPFWVAAILLYYLLATLLPIDKLIGKLYPVFGVVLIVMVVGIAGGLIAKGYALPELTLQNLHPDGKPVWPYLFVTVACGAISGFHATQSPMMARCMKKESDGRKVFYGAMIAEGVIALIWAAAGVAFYGAAGGLQKALSSLGQSGVVYEISTSLLGIVGGALAVVGVVACPVTSGDTAFRSARLTLADWFHIDQSKIQKRLLLTVPLLAVGALLTQLNFDVIWRYFSWANQSLAMIALWAAAVYISRERPGPACLMAALPALFMSGVSSTYILMADEGFRISQAWAYPLGAVFTGACGVLFLLHVLRYKEMK</sequence>
<comment type="caution">
    <text evidence="9">The sequence shown here is derived from an EMBL/GenBank/DDBJ whole genome shotgun (WGS) entry which is preliminary data.</text>
</comment>
<keyword evidence="6 7" id="KW-0472">Membrane</keyword>
<dbReference type="Proteomes" id="UP001299546">
    <property type="component" value="Unassembled WGS sequence"/>
</dbReference>
<protein>
    <submittedName>
        <fullName evidence="9">Carbon starvation protein A</fullName>
    </submittedName>
</protein>
<evidence type="ECO:0000256" key="4">
    <source>
        <dbReference type="ARBA" id="ARBA00022692"/>
    </source>
</evidence>
<feature type="transmembrane region" description="Helical" evidence="7">
    <location>
        <begin position="185"/>
        <end position="206"/>
    </location>
</feature>
<feature type="domain" description="CstA N-terminal" evidence="8">
    <location>
        <begin position="161"/>
        <end position="277"/>
    </location>
</feature>
<feature type="transmembrane region" description="Helical" evidence="7">
    <location>
        <begin position="159"/>
        <end position="178"/>
    </location>
</feature>
<dbReference type="InterPro" id="IPR051605">
    <property type="entry name" value="CstA"/>
</dbReference>
<dbReference type="EMBL" id="JAJCIS010000002">
    <property type="protein sequence ID" value="MCB7386719.1"/>
    <property type="molecule type" value="Genomic_DNA"/>
</dbReference>
<evidence type="ECO:0000256" key="3">
    <source>
        <dbReference type="ARBA" id="ARBA00022475"/>
    </source>
</evidence>
<dbReference type="Pfam" id="PF02554">
    <property type="entry name" value="CstA"/>
    <property type="match status" value="2"/>
</dbReference>
<feature type="domain" description="CstA N-terminal" evidence="8">
    <location>
        <begin position="2"/>
        <end position="144"/>
    </location>
</feature>
<comment type="similarity">
    <text evidence="2">Belongs to the peptide transporter carbon starvation (CstA) (TC 2.A.114) family.</text>
</comment>
<reference evidence="9 10" key="1">
    <citation type="submission" date="2021-10" db="EMBL/GenBank/DDBJ databases">
        <title>Collection of gut derived symbiotic bacterial strains cultured from healthy donors.</title>
        <authorList>
            <person name="Lin H."/>
            <person name="Littmann E."/>
            <person name="Kohout C."/>
            <person name="Pamer E.G."/>
        </authorList>
    </citation>
    <scope>NUCLEOTIDE SEQUENCE [LARGE SCALE GENOMIC DNA]</scope>
    <source>
        <strain evidence="9 10">DFI.1.165</strain>
    </source>
</reference>
<evidence type="ECO:0000256" key="1">
    <source>
        <dbReference type="ARBA" id="ARBA00004651"/>
    </source>
</evidence>
<feature type="transmembrane region" description="Helical" evidence="7">
    <location>
        <begin position="308"/>
        <end position="331"/>
    </location>
</feature>
<feature type="transmembrane region" description="Helical" evidence="7">
    <location>
        <begin position="264"/>
        <end position="288"/>
    </location>
</feature>
<evidence type="ECO:0000259" key="8">
    <source>
        <dbReference type="Pfam" id="PF02554"/>
    </source>
</evidence>
<keyword evidence="3" id="KW-1003">Cell membrane</keyword>
<evidence type="ECO:0000313" key="10">
    <source>
        <dbReference type="Proteomes" id="UP001299546"/>
    </source>
</evidence>
<evidence type="ECO:0000256" key="2">
    <source>
        <dbReference type="ARBA" id="ARBA00007755"/>
    </source>
</evidence>
<feature type="transmembrane region" description="Helical" evidence="7">
    <location>
        <begin position="66"/>
        <end position="93"/>
    </location>
</feature>
<proteinExistence type="inferred from homology"/>